<comment type="caution">
    <text evidence="2">The sequence shown here is derived from an EMBL/GenBank/DDBJ whole genome shotgun (WGS) entry which is preliminary data.</text>
</comment>
<dbReference type="InterPro" id="IPR019285">
    <property type="entry name" value="DUF2336"/>
</dbReference>
<dbReference type="EMBL" id="QNRK01000003">
    <property type="protein sequence ID" value="RBP17181.1"/>
    <property type="molecule type" value="Genomic_DNA"/>
</dbReference>
<dbReference type="Proteomes" id="UP000253529">
    <property type="component" value="Unassembled WGS sequence"/>
</dbReference>
<organism evidence="2 3">
    <name type="scientific">Roseiarcus fermentans</name>
    <dbReference type="NCBI Taxonomy" id="1473586"/>
    <lineage>
        <taxon>Bacteria</taxon>
        <taxon>Pseudomonadati</taxon>
        <taxon>Pseudomonadota</taxon>
        <taxon>Alphaproteobacteria</taxon>
        <taxon>Hyphomicrobiales</taxon>
        <taxon>Roseiarcaceae</taxon>
        <taxon>Roseiarcus</taxon>
    </lineage>
</organism>
<dbReference type="AlphaFoldDB" id="A0A366FRL3"/>
<reference evidence="2 3" key="1">
    <citation type="submission" date="2018-06" db="EMBL/GenBank/DDBJ databases">
        <title>Genomic Encyclopedia of Type Strains, Phase IV (KMG-IV): sequencing the most valuable type-strain genomes for metagenomic binning, comparative biology and taxonomic classification.</title>
        <authorList>
            <person name="Goeker M."/>
        </authorList>
    </citation>
    <scope>NUCLEOTIDE SEQUENCE [LARGE SCALE GENOMIC DNA]</scope>
    <source>
        <strain evidence="2 3">DSM 24875</strain>
    </source>
</reference>
<evidence type="ECO:0000313" key="2">
    <source>
        <dbReference type="EMBL" id="RBP17181.1"/>
    </source>
</evidence>
<evidence type="ECO:0000313" key="3">
    <source>
        <dbReference type="Proteomes" id="UP000253529"/>
    </source>
</evidence>
<name>A0A366FRL3_9HYPH</name>
<gene>
    <name evidence="2" type="ORF">DFR50_10366</name>
</gene>
<dbReference type="OrthoDB" id="9798569at2"/>
<evidence type="ECO:0000256" key="1">
    <source>
        <dbReference type="SAM" id="MobiDB-lite"/>
    </source>
</evidence>
<keyword evidence="3" id="KW-1185">Reference proteome</keyword>
<accession>A0A366FRL3</accession>
<sequence length="424" mass="43035">MQTLREPAASATTASSPACAVRRVSEWAQRAGTRERAEAASALARAFLDADMTSALRADCAAALAALAADRAAEVRRALAEAFAGARRAPRALVVALARDRSEVALPLLARSPLLADADLVDCVALGDAAAQCAVARRPGLGAGPAAALAEVGARESALALLDNRGAAIAPASLLRLIDRFAADAGIREALGVRPDLPACVEAAIAIAADRPAASRAARRARDVALTGLAARCPENELPALVRTIGQRGALTLALLLRSLLGGERRLFVAALAELAGLDPARAAKLVSDPRGKSFAAAAAKAGLPAPALPVLRAALASPAAPATAARAPLPAAPVVAAIAACEAENDPTLAPFIFYLRRLAEEADADAPRRPPAALPQRTLPKKLEFPPANDAPVAPTSALSDRADPAPPLALPAHLVLALDAA</sequence>
<protein>
    <submittedName>
        <fullName evidence="2">Uncharacterized protein (DUF2336 family)</fullName>
    </submittedName>
</protein>
<feature type="region of interest" description="Disordered" evidence="1">
    <location>
        <begin position="366"/>
        <end position="407"/>
    </location>
</feature>
<dbReference type="Pfam" id="PF10098">
    <property type="entry name" value="DUF2336"/>
    <property type="match status" value="1"/>
</dbReference>
<proteinExistence type="predicted"/>